<keyword evidence="6 7" id="KW-0472">Membrane</keyword>
<evidence type="ECO:0000256" key="6">
    <source>
        <dbReference type="ARBA" id="ARBA00023136"/>
    </source>
</evidence>
<protein>
    <submittedName>
        <fullName evidence="9">Microcin C ABC transporter permease YejB</fullName>
    </submittedName>
</protein>
<evidence type="ECO:0000259" key="8">
    <source>
        <dbReference type="PROSITE" id="PS50928"/>
    </source>
</evidence>
<dbReference type="Pfam" id="PF00528">
    <property type="entry name" value="BPD_transp_1"/>
    <property type="match status" value="1"/>
</dbReference>
<proteinExistence type="inferred from homology"/>
<keyword evidence="2 7" id="KW-0813">Transport</keyword>
<evidence type="ECO:0000256" key="7">
    <source>
        <dbReference type="RuleBase" id="RU363032"/>
    </source>
</evidence>
<sequence length="350" mass="38948">MGIYFLRRLLLIIPTLLGVMSINFILMQLSPGGPIEREIAKIENLGHLSEAALGSNTLYKGSIGLDPEFIEEIKKLYGFDKPLLERYIQMLWNFARFDFGESFYAQSSVLSIIAQKLPVSISLGFFSTLLIYLISIPLGIAKAVRHGSKFDVISSIVIVVLNAIPAFMFGVVLIVLFCGGSYFDIFPLRSLVSDDFETLSIWGKIVDYLWHLCLPVLCISIGGLATLSMLSKNCFLEEIHKSYVVCARAKGGSELHILYGHIFRNAMLLIISGFPAVFIGAFFSGSLLIEVIFSLDGLGLLGYESVLNRDFPVVFGTLYIFTFLALVLGIITDMLYYFIDPRIHFEGKNA</sequence>
<feature type="transmembrane region" description="Helical" evidence="7">
    <location>
        <begin position="208"/>
        <end position="230"/>
    </location>
</feature>
<keyword evidence="10" id="KW-1185">Reference proteome</keyword>
<reference evidence="9 10" key="1">
    <citation type="submission" date="2018-04" db="EMBL/GenBank/DDBJ databases">
        <title>Novel Campyloabacter and Helicobacter Species and Strains.</title>
        <authorList>
            <person name="Mannion A.J."/>
            <person name="Shen Z."/>
            <person name="Fox J.G."/>
        </authorList>
    </citation>
    <scope>NUCLEOTIDE SEQUENCE [LARGE SCALE GENOMIC DNA]</scope>
    <source>
        <strain evidence="9 10">MIT 98-6070</strain>
    </source>
</reference>
<dbReference type="NCBIfam" id="NF011712">
    <property type="entry name" value="PRK15133.1"/>
    <property type="match status" value="1"/>
</dbReference>
<dbReference type="PANTHER" id="PTHR30465:SF66">
    <property type="entry name" value="INNER MEMBRANE ABC TRANSPORTER PERMEASE PROTEIN YEJB"/>
    <property type="match status" value="1"/>
</dbReference>
<feature type="transmembrane region" description="Helical" evidence="7">
    <location>
        <begin position="266"/>
        <end position="293"/>
    </location>
</feature>
<comment type="subcellular location">
    <subcellularLocation>
        <location evidence="1 7">Cell membrane</location>
        <topology evidence="1 7">Multi-pass membrane protein</topology>
    </subcellularLocation>
</comment>
<dbReference type="RefSeq" id="WP_104700452.1">
    <property type="nucleotide sequence ID" value="NZ_FZPP01000033.1"/>
</dbReference>
<dbReference type="Gene3D" id="1.10.3720.10">
    <property type="entry name" value="MetI-like"/>
    <property type="match status" value="1"/>
</dbReference>
<evidence type="ECO:0000256" key="2">
    <source>
        <dbReference type="ARBA" id="ARBA00022448"/>
    </source>
</evidence>
<dbReference type="EMBL" id="NXLR01000017">
    <property type="protein sequence ID" value="RDU59163.1"/>
    <property type="molecule type" value="Genomic_DNA"/>
</dbReference>
<evidence type="ECO:0000313" key="10">
    <source>
        <dbReference type="Proteomes" id="UP000256599"/>
    </source>
</evidence>
<name>A0A3D8I1Z6_9HELI</name>
<evidence type="ECO:0000256" key="1">
    <source>
        <dbReference type="ARBA" id="ARBA00004651"/>
    </source>
</evidence>
<dbReference type="InterPro" id="IPR035906">
    <property type="entry name" value="MetI-like_sf"/>
</dbReference>
<feature type="transmembrane region" description="Helical" evidence="7">
    <location>
        <begin position="313"/>
        <end position="339"/>
    </location>
</feature>
<dbReference type="OrthoDB" id="9778910at2"/>
<dbReference type="GO" id="GO:0042884">
    <property type="term" value="P:microcin transport"/>
    <property type="evidence" value="ECO:0007669"/>
    <property type="project" value="TreeGrafter"/>
</dbReference>
<evidence type="ECO:0000313" key="9">
    <source>
        <dbReference type="EMBL" id="RDU59163.1"/>
    </source>
</evidence>
<comment type="caution">
    <text evidence="9">The sequence shown here is derived from an EMBL/GenBank/DDBJ whole genome shotgun (WGS) entry which is preliminary data.</text>
</comment>
<feature type="transmembrane region" description="Helical" evidence="7">
    <location>
        <begin position="152"/>
        <end position="183"/>
    </location>
</feature>
<comment type="similarity">
    <text evidence="7">Belongs to the binding-protein-dependent transport system permease family.</text>
</comment>
<organism evidence="9 10">
    <name type="scientific">Helicobacter marmotae</name>
    <dbReference type="NCBI Taxonomy" id="152490"/>
    <lineage>
        <taxon>Bacteria</taxon>
        <taxon>Pseudomonadati</taxon>
        <taxon>Campylobacterota</taxon>
        <taxon>Epsilonproteobacteria</taxon>
        <taxon>Campylobacterales</taxon>
        <taxon>Helicobacteraceae</taxon>
        <taxon>Helicobacter</taxon>
    </lineage>
</organism>
<dbReference type="PROSITE" id="PS50928">
    <property type="entry name" value="ABC_TM1"/>
    <property type="match status" value="1"/>
</dbReference>
<dbReference type="Proteomes" id="UP000256599">
    <property type="component" value="Unassembled WGS sequence"/>
</dbReference>
<evidence type="ECO:0000256" key="3">
    <source>
        <dbReference type="ARBA" id="ARBA00022475"/>
    </source>
</evidence>
<feature type="transmembrane region" description="Helical" evidence="7">
    <location>
        <begin position="117"/>
        <end position="140"/>
    </location>
</feature>
<evidence type="ECO:0000256" key="5">
    <source>
        <dbReference type="ARBA" id="ARBA00022989"/>
    </source>
</evidence>
<keyword evidence="3" id="KW-1003">Cell membrane</keyword>
<dbReference type="GO" id="GO:0005886">
    <property type="term" value="C:plasma membrane"/>
    <property type="evidence" value="ECO:0007669"/>
    <property type="project" value="UniProtKB-SubCell"/>
</dbReference>
<feature type="domain" description="ABC transmembrane type-1" evidence="8">
    <location>
        <begin position="117"/>
        <end position="336"/>
    </location>
</feature>
<dbReference type="AlphaFoldDB" id="A0A3D8I1Z6"/>
<dbReference type="InterPro" id="IPR000515">
    <property type="entry name" value="MetI-like"/>
</dbReference>
<dbReference type="CDD" id="cd06261">
    <property type="entry name" value="TM_PBP2"/>
    <property type="match status" value="1"/>
</dbReference>
<feature type="transmembrane region" description="Helical" evidence="7">
    <location>
        <begin position="9"/>
        <end position="29"/>
    </location>
</feature>
<keyword evidence="4 7" id="KW-0812">Transmembrane</keyword>
<dbReference type="PANTHER" id="PTHR30465">
    <property type="entry name" value="INNER MEMBRANE ABC TRANSPORTER"/>
    <property type="match status" value="1"/>
</dbReference>
<evidence type="ECO:0000256" key="4">
    <source>
        <dbReference type="ARBA" id="ARBA00022692"/>
    </source>
</evidence>
<dbReference type="GO" id="GO:0055085">
    <property type="term" value="P:transmembrane transport"/>
    <property type="evidence" value="ECO:0007669"/>
    <property type="project" value="InterPro"/>
</dbReference>
<keyword evidence="5 7" id="KW-1133">Transmembrane helix</keyword>
<gene>
    <name evidence="9" type="ORF">CQA63_07750</name>
</gene>
<accession>A0A3D8I1Z6</accession>
<dbReference type="SUPFAM" id="SSF161098">
    <property type="entry name" value="MetI-like"/>
    <property type="match status" value="1"/>
</dbReference>